<gene>
    <name evidence="2" type="ORF">ACFOES_09920</name>
</gene>
<dbReference type="EMBL" id="JBHRSK010000006">
    <property type="protein sequence ID" value="MFC2968410.1"/>
    <property type="molecule type" value="Genomic_DNA"/>
</dbReference>
<dbReference type="GO" id="GO:0016829">
    <property type="term" value="F:lyase activity"/>
    <property type="evidence" value="ECO:0007669"/>
    <property type="project" value="UniProtKB-KW"/>
</dbReference>
<proteinExistence type="predicted"/>
<evidence type="ECO:0000313" key="2">
    <source>
        <dbReference type="EMBL" id="MFC2968410.1"/>
    </source>
</evidence>
<keyword evidence="1" id="KW-0732">Signal</keyword>
<organism evidence="2 3">
    <name type="scientific">Acidimangrovimonas pyrenivorans</name>
    <dbReference type="NCBI Taxonomy" id="2030798"/>
    <lineage>
        <taxon>Bacteria</taxon>
        <taxon>Pseudomonadati</taxon>
        <taxon>Pseudomonadota</taxon>
        <taxon>Alphaproteobacteria</taxon>
        <taxon>Rhodobacterales</taxon>
        <taxon>Paracoccaceae</taxon>
        <taxon>Acidimangrovimonas</taxon>
    </lineage>
</organism>
<dbReference type="PROSITE" id="PS51257">
    <property type="entry name" value="PROKAR_LIPOPROTEIN"/>
    <property type="match status" value="1"/>
</dbReference>
<accession>A0ABV7AHQ9</accession>
<evidence type="ECO:0000313" key="3">
    <source>
        <dbReference type="Proteomes" id="UP001595443"/>
    </source>
</evidence>
<feature type="signal peptide" evidence="1">
    <location>
        <begin position="1"/>
        <end position="19"/>
    </location>
</feature>
<keyword evidence="3" id="KW-1185">Reference proteome</keyword>
<feature type="chain" id="PRO_5046791082" evidence="1">
    <location>
        <begin position="20"/>
        <end position="57"/>
    </location>
</feature>
<reference evidence="3" key="1">
    <citation type="journal article" date="2019" name="Int. J. Syst. Evol. Microbiol.">
        <title>The Global Catalogue of Microorganisms (GCM) 10K type strain sequencing project: providing services to taxonomists for standard genome sequencing and annotation.</title>
        <authorList>
            <consortium name="The Broad Institute Genomics Platform"/>
            <consortium name="The Broad Institute Genome Sequencing Center for Infectious Disease"/>
            <person name="Wu L."/>
            <person name="Ma J."/>
        </authorList>
    </citation>
    <scope>NUCLEOTIDE SEQUENCE [LARGE SCALE GENOMIC DNA]</scope>
    <source>
        <strain evidence="3">KCTC 62192</strain>
    </source>
</reference>
<comment type="caution">
    <text evidence="2">The sequence shown here is derived from an EMBL/GenBank/DDBJ whole genome shotgun (WGS) entry which is preliminary data.</text>
</comment>
<sequence>MRIALLLSLLALAACGADGEPIAPLRHPTKDGITLYHKDGAKVTMSGEVRLGVTKEL</sequence>
<keyword evidence="2" id="KW-0456">Lyase</keyword>
<name>A0ABV7AHQ9_9RHOB</name>
<protein>
    <submittedName>
        <fullName evidence="2">Argininosuccinate lyase</fullName>
    </submittedName>
</protein>
<dbReference type="Proteomes" id="UP001595443">
    <property type="component" value="Unassembled WGS sequence"/>
</dbReference>
<dbReference type="RefSeq" id="WP_377833110.1">
    <property type="nucleotide sequence ID" value="NZ_JBHRSK010000006.1"/>
</dbReference>
<evidence type="ECO:0000256" key="1">
    <source>
        <dbReference type="SAM" id="SignalP"/>
    </source>
</evidence>